<dbReference type="EMBL" id="JACEIK010000360">
    <property type="protein sequence ID" value="MCD7455673.1"/>
    <property type="molecule type" value="Genomic_DNA"/>
</dbReference>
<dbReference type="Proteomes" id="UP000823775">
    <property type="component" value="Unassembled WGS sequence"/>
</dbReference>
<protein>
    <submittedName>
        <fullName evidence="1">Uncharacterized protein</fullName>
    </submittedName>
</protein>
<proteinExistence type="predicted"/>
<evidence type="ECO:0000313" key="2">
    <source>
        <dbReference type="Proteomes" id="UP000823775"/>
    </source>
</evidence>
<accession>A0ABS8SA27</accession>
<organism evidence="1 2">
    <name type="scientific">Datura stramonium</name>
    <name type="common">Jimsonweed</name>
    <name type="synonym">Common thornapple</name>
    <dbReference type="NCBI Taxonomy" id="4076"/>
    <lineage>
        <taxon>Eukaryota</taxon>
        <taxon>Viridiplantae</taxon>
        <taxon>Streptophyta</taxon>
        <taxon>Embryophyta</taxon>
        <taxon>Tracheophyta</taxon>
        <taxon>Spermatophyta</taxon>
        <taxon>Magnoliopsida</taxon>
        <taxon>eudicotyledons</taxon>
        <taxon>Gunneridae</taxon>
        <taxon>Pentapetalae</taxon>
        <taxon>asterids</taxon>
        <taxon>lamiids</taxon>
        <taxon>Solanales</taxon>
        <taxon>Solanaceae</taxon>
        <taxon>Solanoideae</taxon>
        <taxon>Datureae</taxon>
        <taxon>Datura</taxon>
    </lineage>
</organism>
<keyword evidence="2" id="KW-1185">Reference proteome</keyword>
<feature type="non-terminal residue" evidence="1">
    <location>
        <position position="1"/>
    </location>
</feature>
<comment type="caution">
    <text evidence="1">The sequence shown here is derived from an EMBL/GenBank/DDBJ whole genome shotgun (WGS) entry which is preliminary data.</text>
</comment>
<sequence length="109" mass="12828">KFIKVYAGERKVYSWKVDLFKIKQCNFKLLGDFIIRFQKERLKLPTVPDDWAVEAFTNGLNLDSSVSSLRRKESLTVFKATTWVNIHNQYDSKIRIKDNNRWSPNTSKG</sequence>
<evidence type="ECO:0000313" key="1">
    <source>
        <dbReference type="EMBL" id="MCD7455673.1"/>
    </source>
</evidence>
<name>A0ABS8SA27_DATST</name>
<gene>
    <name evidence="1" type="ORF">HAX54_029126</name>
</gene>
<reference evidence="1 2" key="1">
    <citation type="journal article" date="2021" name="BMC Genomics">
        <title>Datura genome reveals duplications of psychoactive alkaloid biosynthetic genes and high mutation rate following tissue culture.</title>
        <authorList>
            <person name="Rajewski A."/>
            <person name="Carter-House D."/>
            <person name="Stajich J."/>
            <person name="Litt A."/>
        </authorList>
    </citation>
    <scope>NUCLEOTIDE SEQUENCE [LARGE SCALE GENOMIC DNA]</scope>
    <source>
        <strain evidence="1">AR-01</strain>
    </source>
</reference>